<dbReference type="Proteomes" id="UP000183832">
    <property type="component" value="Unassembled WGS sequence"/>
</dbReference>
<evidence type="ECO:0000313" key="1">
    <source>
        <dbReference type="EMBL" id="CRK97901.1"/>
    </source>
</evidence>
<dbReference type="EMBL" id="CVRI01000047">
    <property type="protein sequence ID" value="CRK97901.1"/>
    <property type="molecule type" value="Genomic_DNA"/>
</dbReference>
<protein>
    <submittedName>
        <fullName evidence="1">CLUMA_CG011276, isoform A</fullName>
    </submittedName>
</protein>
<keyword evidence="2" id="KW-1185">Reference proteome</keyword>
<organism evidence="1 2">
    <name type="scientific">Clunio marinus</name>
    <dbReference type="NCBI Taxonomy" id="568069"/>
    <lineage>
        <taxon>Eukaryota</taxon>
        <taxon>Metazoa</taxon>
        <taxon>Ecdysozoa</taxon>
        <taxon>Arthropoda</taxon>
        <taxon>Hexapoda</taxon>
        <taxon>Insecta</taxon>
        <taxon>Pterygota</taxon>
        <taxon>Neoptera</taxon>
        <taxon>Endopterygota</taxon>
        <taxon>Diptera</taxon>
        <taxon>Nematocera</taxon>
        <taxon>Chironomoidea</taxon>
        <taxon>Chironomidae</taxon>
        <taxon>Clunio</taxon>
    </lineage>
</organism>
<gene>
    <name evidence="1" type="ORF">CLUMA_CG011276</name>
</gene>
<proteinExistence type="predicted"/>
<sequence>MYDCTKCNFDSQHNTLLKRDSTCFSLKSMPMEVAQEEEIIAKAQGYADILFISKIVKVNCSKSDKSFVDYANALELEMKSKKKFFNKFLWCTRSALAIRISNDQ</sequence>
<accession>A0A1J1IC88</accession>
<dbReference type="AlphaFoldDB" id="A0A1J1IC88"/>
<evidence type="ECO:0000313" key="2">
    <source>
        <dbReference type="Proteomes" id="UP000183832"/>
    </source>
</evidence>
<name>A0A1J1IC88_9DIPT</name>
<reference evidence="1 2" key="1">
    <citation type="submission" date="2015-04" db="EMBL/GenBank/DDBJ databases">
        <authorList>
            <person name="Syromyatnikov M.Y."/>
            <person name="Popov V.N."/>
        </authorList>
    </citation>
    <scope>NUCLEOTIDE SEQUENCE [LARGE SCALE GENOMIC DNA]</scope>
</reference>